<dbReference type="Pfam" id="PF03171">
    <property type="entry name" value="2OG-FeII_Oxy"/>
    <property type="match status" value="1"/>
</dbReference>
<dbReference type="InterPro" id="IPR026992">
    <property type="entry name" value="DIOX_N"/>
</dbReference>
<sequence length="549" mass="61069">MTPPKLSVIDFSLKNLIPNSSSWNTTCSEAMHALEEHGVFIATYDGVSQELDDAIFLASRDVFDLPTKVKVLSTSDTPYHAYSGKTPIMPLYESIGIENATTTEGVEFFTKLMWPSGNENFGKSTLMFSKAVAELYQIVMRMVAKSYGIKEQCETLLGSSVQNLRFMKYLCPEEDEGNPLGMLPHTDISFMTILHDKQVKGLQIKTKEGQWIEVDPLPSSFIVMAGDVCMAWSNGRIHAPCHRVIMQGNQERYSLGQFTFIRGLDIQIPQKLIDEDHPPQFKDFDHYNYNQLKKNLLTNTHSPPNQHHHPPPPSPITTNPPPTTTHHYPPPPRTTTTLHHQPPPPPPLTTTRYHTLTHHSPNQPPATPHHHHHPTINHPPTSTTHHTTTATTPPHPSPPPVLPLPTNTTPPPPATATTLTKTTTHHYHHHPPPATTYHHPPAPPPTSTTYHHHPSPPPATTTIHHHLPPPTSTHHPSPSLPPIITIHTTNHCHPSLSTTTIYLHHPSLLPATTTLIHHPSLSPPSTPPPTPITTHHHHPSPPLRLHHPS</sequence>
<feature type="compositionally biased region" description="Basic residues" evidence="3">
    <location>
        <begin position="534"/>
        <end position="549"/>
    </location>
</feature>
<feature type="compositionally biased region" description="Pro residues" evidence="3">
    <location>
        <begin position="521"/>
        <end position="531"/>
    </location>
</feature>
<feature type="region of interest" description="Disordered" evidence="3">
    <location>
        <begin position="296"/>
        <end position="486"/>
    </location>
</feature>
<evidence type="ECO:0000256" key="2">
    <source>
        <dbReference type="ARBA" id="ARBA00023004"/>
    </source>
</evidence>
<dbReference type="Gene3D" id="2.60.120.330">
    <property type="entry name" value="B-lactam Antibiotic, Isopenicillin N Synthase, Chain"/>
    <property type="match status" value="1"/>
</dbReference>
<dbReference type="SUPFAM" id="SSF51197">
    <property type="entry name" value="Clavaminate synthase-like"/>
    <property type="match status" value="1"/>
</dbReference>
<keyword evidence="1" id="KW-0479">Metal-binding</keyword>
<dbReference type="AlphaFoldDB" id="A0AAU9M995"/>
<protein>
    <recommendedName>
        <fullName evidence="4">Fe2OG dioxygenase domain-containing protein</fullName>
    </recommendedName>
</protein>
<dbReference type="PANTHER" id="PTHR47990">
    <property type="entry name" value="2-OXOGLUTARATE (2OG) AND FE(II)-DEPENDENT OXYGENASE SUPERFAMILY PROTEIN-RELATED"/>
    <property type="match status" value="1"/>
</dbReference>
<dbReference type="PROSITE" id="PS51471">
    <property type="entry name" value="FE2OG_OXY"/>
    <property type="match status" value="1"/>
</dbReference>
<dbReference type="InterPro" id="IPR005123">
    <property type="entry name" value="Oxoglu/Fe-dep_dioxygenase_dom"/>
</dbReference>
<keyword evidence="2" id="KW-0408">Iron</keyword>
<keyword evidence="6" id="KW-1185">Reference proteome</keyword>
<feature type="domain" description="Fe2OG dioxygenase" evidence="4">
    <location>
        <begin position="163"/>
        <end position="263"/>
    </location>
</feature>
<accession>A0AAU9M995</accession>
<dbReference type="EMBL" id="CAKMRJ010001112">
    <property type="protein sequence ID" value="CAH1422744.1"/>
    <property type="molecule type" value="Genomic_DNA"/>
</dbReference>
<dbReference type="Pfam" id="PF14226">
    <property type="entry name" value="DIOX_N"/>
    <property type="match status" value="1"/>
</dbReference>
<feature type="compositionally biased region" description="Low complexity" evidence="3">
    <location>
        <begin position="472"/>
        <end position="486"/>
    </location>
</feature>
<reference evidence="5 6" key="1">
    <citation type="submission" date="2022-01" db="EMBL/GenBank/DDBJ databases">
        <authorList>
            <person name="Xiong W."/>
            <person name="Schranz E."/>
        </authorList>
    </citation>
    <scope>NUCLEOTIDE SEQUENCE [LARGE SCALE GENOMIC DNA]</scope>
</reference>
<proteinExistence type="predicted"/>
<evidence type="ECO:0000313" key="5">
    <source>
        <dbReference type="EMBL" id="CAH1422744.1"/>
    </source>
</evidence>
<evidence type="ECO:0000313" key="6">
    <source>
        <dbReference type="Proteomes" id="UP001157418"/>
    </source>
</evidence>
<dbReference type="GO" id="GO:0046872">
    <property type="term" value="F:metal ion binding"/>
    <property type="evidence" value="ECO:0007669"/>
    <property type="project" value="UniProtKB-KW"/>
</dbReference>
<dbReference type="InterPro" id="IPR027443">
    <property type="entry name" value="IPNS-like_sf"/>
</dbReference>
<evidence type="ECO:0000259" key="4">
    <source>
        <dbReference type="PROSITE" id="PS51471"/>
    </source>
</evidence>
<dbReference type="InterPro" id="IPR050231">
    <property type="entry name" value="Iron_ascorbate_oxido_reductase"/>
</dbReference>
<dbReference type="Proteomes" id="UP001157418">
    <property type="component" value="Unassembled WGS sequence"/>
</dbReference>
<evidence type="ECO:0000256" key="3">
    <source>
        <dbReference type="SAM" id="MobiDB-lite"/>
    </source>
</evidence>
<evidence type="ECO:0000256" key="1">
    <source>
        <dbReference type="ARBA" id="ARBA00022723"/>
    </source>
</evidence>
<dbReference type="InterPro" id="IPR044861">
    <property type="entry name" value="IPNS-like_FE2OG_OXY"/>
</dbReference>
<feature type="compositionally biased region" description="Pro residues" evidence="3">
    <location>
        <begin position="311"/>
        <end position="333"/>
    </location>
</feature>
<feature type="compositionally biased region" description="Pro residues" evidence="3">
    <location>
        <begin position="393"/>
        <end position="414"/>
    </location>
</feature>
<organism evidence="5 6">
    <name type="scientific">Lactuca virosa</name>
    <dbReference type="NCBI Taxonomy" id="75947"/>
    <lineage>
        <taxon>Eukaryota</taxon>
        <taxon>Viridiplantae</taxon>
        <taxon>Streptophyta</taxon>
        <taxon>Embryophyta</taxon>
        <taxon>Tracheophyta</taxon>
        <taxon>Spermatophyta</taxon>
        <taxon>Magnoliopsida</taxon>
        <taxon>eudicotyledons</taxon>
        <taxon>Gunneridae</taxon>
        <taxon>Pentapetalae</taxon>
        <taxon>asterids</taxon>
        <taxon>campanulids</taxon>
        <taxon>Asterales</taxon>
        <taxon>Asteraceae</taxon>
        <taxon>Cichorioideae</taxon>
        <taxon>Cichorieae</taxon>
        <taxon>Lactucinae</taxon>
        <taxon>Lactuca</taxon>
    </lineage>
</organism>
<feature type="compositionally biased region" description="Low complexity" evidence="3">
    <location>
        <begin position="376"/>
        <end position="392"/>
    </location>
</feature>
<name>A0AAU9M995_9ASTR</name>
<gene>
    <name evidence="5" type="ORF">LVIROSA_LOCUS10060</name>
</gene>
<comment type="caution">
    <text evidence="5">The sequence shown here is derived from an EMBL/GenBank/DDBJ whole genome shotgun (WGS) entry which is preliminary data.</text>
</comment>
<dbReference type="GO" id="GO:0016705">
    <property type="term" value="F:oxidoreductase activity, acting on paired donors, with incorporation or reduction of molecular oxygen"/>
    <property type="evidence" value="ECO:0007669"/>
    <property type="project" value="UniProtKB-ARBA"/>
</dbReference>
<feature type="region of interest" description="Disordered" evidence="3">
    <location>
        <begin position="514"/>
        <end position="549"/>
    </location>
</feature>